<dbReference type="KEGG" id="tcc:108662279"/>
<name>A0AB32WBC9_THECC</name>
<evidence type="ECO:0000256" key="1">
    <source>
        <dbReference type="SAM" id="MobiDB-lite"/>
    </source>
</evidence>
<protein>
    <submittedName>
        <fullName evidence="3">Uncharacterized protein LOC108662279</fullName>
    </submittedName>
</protein>
<reference evidence="2" key="1">
    <citation type="journal article" date="1997" name="Nucleic Acids Res.">
        <title>tRNAscan-SE: a program for improved detection of transfer RNA genes in genomic sequence.</title>
        <authorList>
            <person name="Lowe T.M."/>
            <person name="Eddy S.R."/>
        </authorList>
    </citation>
    <scope>NUCLEOTIDE SEQUENCE [LARGE SCALE GENOMIC DNA]</scope>
    <source>
        <strain evidence="2">r\B97-61/B2</strain>
    </source>
</reference>
<gene>
    <name evidence="3" type="primary">LOC108662279</name>
</gene>
<sequence>MISQPIQIINHNPRGKHLTDSDSQNLRRLNNLMGFQQQVWRIKIKDHCWIHHYERRTMVTTMTVPLPNMIGQRRFSASRLNPHDRIWHSTARSNCGKLRSSTLMAGYGHMMRQIDVSLHRSHFRLSAHGEEER</sequence>
<evidence type="ECO:0000313" key="2">
    <source>
        <dbReference type="Proteomes" id="UP000694886"/>
    </source>
</evidence>
<accession>A0AB32WBC9</accession>
<proteinExistence type="predicted"/>
<evidence type="ECO:0000313" key="3">
    <source>
        <dbReference type="RefSeq" id="XP_017977178.1"/>
    </source>
</evidence>
<feature type="region of interest" description="Disordered" evidence="1">
    <location>
        <begin position="1"/>
        <end position="20"/>
    </location>
</feature>
<dbReference type="AlphaFoldDB" id="A0AB32WBC9"/>
<organism evidence="2 3">
    <name type="scientific">Theobroma cacao</name>
    <name type="common">Cacao</name>
    <name type="synonym">Cocoa</name>
    <dbReference type="NCBI Taxonomy" id="3641"/>
    <lineage>
        <taxon>Eukaryota</taxon>
        <taxon>Viridiplantae</taxon>
        <taxon>Streptophyta</taxon>
        <taxon>Embryophyta</taxon>
        <taxon>Tracheophyta</taxon>
        <taxon>Spermatophyta</taxon>
        <taxon>Magnoliopsida</taxon>
        <taxon>eudicotyledons</taxon>
        <taxon>Gunneridae</taxon>
        <taxon>Pentapetalae</taxon>
        <taxon>rosids</taxon>
        <taxon>malvids</taxon>
        <taxon>Malvales</taxon>
        <taxon>Malvaceae</taxon>
        <taxon>Byttnerioideae</taxon>
        <taxon>Theobroma</taxon>
    </lineage>
</organism>
<dbReference type="Gramene" id="Tc01v2_t034170.1">
    <property type="protein sequence ID" value="Tc01v2_p034170.1"/>
    <property type="gene ID" value="Tc01v2_g034170"/>
</dbReference>
<dbReference type="RefSeq" id="XP_017977178.1">
    <property type="nucleotide sequence ID" value="XM_018121689.1"/>
</dbReference>
<reference evidence="3" key="2">
    <citation type="submission" date="2025-08" db="UniProtKB">
        <authorList>
            <consortium name="RefSeq"/>
        </authorList>
    </citation>
    <scope>IDENTIFICATION</scope>
</reference>
<dbReference type="GeneID" id="108662279"/>
<feature type="compositionally biased region" description="Polar residues" evidence="1">
    <location>
        <begin position="1"/>
        <end position="10"/>
    </location>
</feature>
<dbReference type="Proteomes" id="UP000694886">
    <property type="component" value="Chromosome 1"/>
</dbReference>